<dbReference type="SUPFAM" id="SSF52980">
    <property type="entry name" value="Restriction endonuclease-like"/>
    <property type="match status" value="1"/>
</dbReference>
<keyword evidence="2" id="KW-0540">Nuclease</keyword>
<dbReference type="InterPro" id="IPR011335">
    <property type="entry name" value="Restrct_endonuc-II-like"/>
</dbReference>
<dbReference type="InterPro" id="IPR012296">
    <property type="entry name" value="Nuclease_put_TT1808"/>
</dbReference>
<dbReference type="Proteomes" id="UP000226442">
    <property type="component" value="Unassembled WGS sequence"/>
</dbReference>
<dbReference type="InterPro" id="IPR008538">
    <property type="entry name" value="Uma2"/>
</dbReference>
<sequence length="191" mass="21522">MRSAYPSTRLTVADLEQLQGILCEAQLDYQLELADGKIIVRGPSDIVSSEIGLEFGRLLLNWVKPRKLGRVFESSGGFILPNSDLRVPDVSFVVASRLKQSKRYFAELVPDLVVEIKSESDRLKPLREKLLSFIEHGAKVGILIDPDDRTVTIYRPETEPVILRNGDIISIPELLPGWEVPVAELWPIEFE</sequence>
<dbReference type="GO" id="GO:0004519">
    <property type="term" value="F:endonuclease activity"/>
    <property type="evidence" value="ECO:0007669"/>
    <property type="project" value="UniProtKB-KW"/>
</dbReference>
<dbReference type="PANTHER" id="PTHR34107">
    <property type="entry name" value="SLL0198 PROTEIN-RELATED"/>
    <property type="match status" value="1"/>
</dbReference>
<dbReference type="Gene3D" id="3.90.1570.10">
    <property type="entry name" value="tt1808, chain A"/>
    <property type="match status" value="1"/>
</dbReference>
<feature type="domain" description="Putative restriction endonuclease" evidence="1">
    <location>
        <begin position="19"/>
        <end position="183"/>
    </location>
</feature>
<dbReference type="CDD" id="cd06260">
    <property type="entry name" value="DUF820-like"/>
    <property type="match status" value="1"/>
</dbReference>
<name>A0A2G4EW02_9CYAN</name>
<proteinExistence type="predicted"/>
<reference evidence="2" key="1">
    <citation type="submission" date="2017-10" db="EMBL/GenBank/DDBJ databases">
        <title>Draft genome sequence of the planktic cyanobacteria Tychonema bourrellyi isolated from alpine lentic freshwater.</title>
        <authorList>
            <person name="Tett A."/>
            <person name="Armanini F."/>
            <person name="Asnicar F."/>
            <person name="Boscaini A."/>
            <person name="Pasolli E."/>
            <person name="Zolfo M."/>
            <person name="Donati C."/>
            <person name="Salmaso N."/>
            <person name="Segata N."/>
        </authorList>
    </citation>
    <scope>NUCLEOTIDE SEQUENCE</scope>
    <source>
        <strain evidence="2">FEM_GT703</strain>
    </source>
</reference>
<organism evidence="2 3">
    <name type="scientific">Tychonema bourrellyi FEM_GT703</name>
    <dbReference type="NCBI Taxonomy" id="2040638"/>
    <lineage>
        <taxon>Bacteria</taxon>
        <taxon>Bacillati</taxon>
        <taxon>Cyanobacteriota</taxon>
        <taxon>Cyanophyceae</taxon>
        <taxon>Oscillatoriophycideae</taxon>
        <taxon>Oscillatoriales</taxon>
        <taxon>Microcoleaceae</taxon>
        <taxon>Tychonema</taxon>
    </lineage>
</organism>
<dbReference type="EMBL" id="NXIB02000165">
    <property type="protein sequence ID" value="PHX53668.1"/>
    <property type="molecule type" value="Genomic_DNA"/>
</dbReference>
<gene>
    <name evidence="2" type="ORF">CP500_020290</name>
</gene>
<comment type="caution">
    <text evidence="2">The sequence shown here is derived from an EMBL/GenBank/DDBJ whole genome shotgun (WGS) entry which is preliminary data.</text>
</comment>
<dbReference type="OrthoDB" id="455378at2"/>
<protein>
    <submittedName>
        <fullName evidence="2">Uma2 family endonuclease</fullName>
    </submittedName>
</protein>
<dbReference type="AlphaFoldDB" id="A0A2G4EW02"/>
<dbReference type="Pfam" id="PF05685">
    <property type="entry name" value="Uma2"/>
    <property type="match status" value="1"/>
</dbReference>
<keyword evidence="2" id="KW-0255">Endonuclease</keyword>
<evidence type="ECO:0000313" key="3">
    <source>
        <dbReference type="Proteomes" id="UP000226442"/>
    </source>
</evidence>
<evidence type="ECO:0000313" key="2">
    <source>
        <dbReference type="EMBL" id="PHX53668.1"/>
    </source>
</evidence>
<dbReference type="PANTHER" id="PTHR34107:SF7">
    <property type="entry name" value="SLR2092 PROTEIN"/>
    <property type="match status" value="1"/>
</dbReference>
<keyword evidence="3" id="KW-1185">Reference proteome</keyword>
<accession>A0A2G4EW02</accession>
<dbReference type="RefSeq" id="WP_096828471.1">
    <property type="nucleotide sequence ID" value="NZ_NXIB02000165.1"/>
</dbReference>
<keyword evidence="2" id="KW-0378">Hydrolase</keyword>
<evidence type="ECO:0000259" key="1">
    <source>
        <dbReference type="Pfam" id="PF05685"/>
    </source>
</evidence>